<gene>
    <name evidence="2" type="primary">Contig17865.g18987</name>
    <name evidence="2" type="ORF">STYLEM_8204</name>
</gene>
<dbReference type="GO" id="GO:0030246">
    <property type="term" value="F:carbohydrate binding"/>
    <property type="evidence" value="ECO:0007669"/>
    <property type="project" value="TreeGrafter"/>
</dbReference>
<dbReference type="GO" id="GO:0005654">
    <property type="term" value="C:nucleoplasm"/>
    <property type="evidence" value="ECO:0007669"/>
    <property type="project" value="TreeGrafter"/>
</dbReference>
<dbReference type="PANTHER" id="PTHR10088">
    <property type="entry name" value="GLUCOKINASE REGULATORY PROTEIN"/>
    <property type="match status" value="1"/>
</dbReference>
<evidence type="ECO:0008006" key="4">
    <source>
        <dbReference type="Google" id="ProtNLM"/>
    </source>
</evidence>
<dbReference type="PANTHER" id="PTHR10088:SF4">
    <property type="entry name" value="GLUCOKINASE REGULATORY PROTEIN"/>
    <property type="match status" value="1"/>
</dbReference>
<dbReference type="SUPFAM" id="SSF53697">
    <property type="entry name" value="SIS domain"/>
    <property type="match status" value="1"/>
</dbReference>
<dbReference type="InterPro" id="IPR046348">
    <property type="entry name" value="SIS_dom_sf"/>
</dbReference>
<dbReference type="GO" id="GO:0070095">
    <property type="term" value="F:fructose-6-phosphate binding"/>
    <property type="evidence" value="ECO:0007669"/>
    <property type="project" value="TreeGrafter"/>
</dbReference>
<dbReference type="InParanoid" id="A0A078AE73"/>
<organism evidence="2 3">
    <name type="scientific">Stylonychia lemnae</name>
    <name type="common">Ciliate</name>
    <dbReference type="NCBI Taxonomy" id="5949"/>
    <lineage>
        <taxon>Eukaryota</taxon>
        <taxon>Sar</taxon>
        <taxon>Alveolata</taxon>
        <taxon>Ciliophora</taxon>
        <taxon>Intramacronucleata</taxon>
        <taxon>Spirotrichea</taxon>
        <taxon>Stichotrichia</taxon>
        <taxon>Sporadotrichida</taxon>
        <taxon>Oxytrichidae</taxon>
        <taxon>Stylonychinae</taxon>
        <taxon>Stylonychia</taxon>
    </lineage>
</organism>
<sequence>MESQQNKILDILQIQQSSESVDYVNNQTQFQLHGLLTEQRHEQTQNLSQTLKKDTKEGLNQLFSVDEDISQRFSRLGQNDDLAKLQQAADSVYNTLINGRKIYIYGCGATGRLAKQIECEMWKRFYDILENNEIVNPKLKDRFPSISLRNQVIGELTGGDRALVSSLEGFEDLQVIGHLQYEDNQISKGDCVFSVTEGGETSSVIGTILYAAQQYGDINQLSEDQVLEAQRHLYYIYNNNDEHLTPFDRCNSVLNNKLITKISLCTGQQAIGGSTRMQASTTSQFIVSMLLENAMHRILSELLDQGELNDAGFQVGQMSLSDQIISFTKVQSQIKNHINDIAKFTELEYNTYANGGRTYYFAQHAIVTIFTDMTERSPTFSLAPIDRSDAKEVKSIAQVFTNVDNQSEAWVRLLGRNYRGLSHPNYREKFEDVGILRQKALDSLAQAGPDQEQYYDFSFSKDNREFSLPTSKDLGVLVLFGYEIERLIMHYNNGIPISDENNYKNKSKYDTFIREQMYKECQILHVNIGDVQDPMYIRHSIALKMIMNAHSTAVNTKFGKVVGNTMSNVRAGNLKLVGRATYLTLSHVNQNLKKMNESTQITYSEANAVLFDVMDYLSKNPKITAESPVPTSIIRILEAMKKQTHITNEEAFVIKQELGLADYLENYA</sequence>
<dbReference type="GO" id="GO:0042593">
    <property type="term" value="P:glucose homeostasis"/>
    <property type="evidence" value="ECO:0007669"/>
    <property type="project" value="TreeGrafter"/>
</dbReference>
<protein>
    <recommendedName>
        <fullName evidence="4">SIS domain-containing protein</fullName>
    </recommendedName>
</protein>
<dbReference type="Gene3D" id="3.40.50.10490">
    <property type="entry name" value="Glucose-6-phosphate isomerase like protein, domain 1"/>
    <property type="match status" value="2"/>
</dbReference>
<dbReference type="InterPro" id="IPR040190">
    <property type="entry name" value="MURQ/GCKR"/>
</dbReference>
<dbReference type="GO" id="GO:0009750">
    <property type="term" value="P:response to fructose"/>
    <property type="evidence" value="ECO:0007669"/>
    <property type="project" value="TreeGrafter"/>
</dbReference>
<dbReference type="GO" id="GO:1901135">
    <property type="term" value="P:carbohydrate derivative metabolic process"/>
    <property type="evidence" value="ECO:0007669"/>
    <property type="project" value="InterPro"/>
</dbReference>
<evidence type="ECO:0000313" key="2">
    <source>
        <dbReference type="EMBL" id="CDW79218.1"/>
    </source>
</evidence>
<keyword evidence="1" id="KW-0119">Carbohydrate metabolism</keyword>
<dbReference type="AlphaFoldDB" id="A0A078AE73"/>
<dbReference type="GO" id="GO:0004857">
    <property type="term" value="F:enzyme inhibitor activity"/>
    <property type="evidence" value="ECO:0007669"/>
    <property type="project" value="TreeGrafter"/>
</dbReference>
<reference evidence="2 3" key="1">
    <citation type="submission" date="2014-06" db="EMBL/GenBank/DDBJ databases">
        <authorList>
            <person name="Swart Estienne"/>
        </authorList>
    </citation>
    <scope>NUCLEOTIDE SEQUENCE [LARGE SCALE GENOMIC DNA]</scope>
    <source>
        <strain evidence="2 3">130c</strain>
    </source>
</reference>
<evidence type="ECO:0000256" key="1">
    <source>
        <dbReference type="ARBA" id="ARBA00023277"/>
    </source>
</evidence>
<name>A0A078AE73_STYLE</name>
<dbReference type="GO" id="GO:0019899">
    <property type="term" value="F:enzyme binding"/>
    <property type="evidence" value="ECO:0007669"/>
    <property type="project" value="TreeGrafter"/>
</dbReference>
<dbReference type="OMA" id="YQFRIAY"/>
<dbReference type="OrthoDB" id="311172at2759"/>
<dbReference type="EMBL" id="CCKQ01007795">
    <property type="protein sequence ID" value="CDW79218.1"/>
    <property type="molecule type" value="Genomic_DNA"/>
</dbReference>
<dbReference type="GO" id="GO:0005829">
    <property type="term" value="C:cytosol"/>
    <property type="evidence" value="ECO:0007669"/>
    <property type="project" value="TreeGrafter"/>
</dbReference>
<evidence type="ECO:0000313" key="3">
    <source>
        <dbReference type="Proteomes" id="UP000039865"/>
    </source>
</evidence>
<keyword evidence="3" id="KW-1185">Reference proteome</keyword>
<proteinExistence type="predicted"/>
<dbReference type="Proteomes" id="UP000039865">
    <property type="component" value="Unassembled WGS sequence"/>
</dbReference>
<accession>A0A078AE73</accession>